<evidence type="ECO:0000256" key="2">
    <source>
        <dbReference type="ARBA" id="ARBA00022676"/>
    </source>
</evidence>
<dbReference type="PANTHER" id="PTHR11929">
    <property type="entry name" value="ALPHA- 1,3 -FUCOSYLTRANSFERASE"/>
    <property type="match status" value="1"/>
</dbReference>
<dbReference type="Pfam" id="PF00852">
    <property type="entry name" value="Glyco_transf_10"/>
    <property type="match status" value="1"/>
</dbReference>
<dbReference type="SUPFAM" id="SSF53756">
    <property type="entry name" value="UDP-Glycosyltransferase/glycogen phosphorylase"/>
    <property type="match status" value="1"/>
</dbReference>
<proteinExistence type="inferred from homology"/>
<evidence type="ECO:0000313" key="6">
    <source>
        <dbReference type="Proteomes" id="UP000325636"/>
    </source>
</evidence>
<evidence type="ECO:0000256" key="3">
    <source>
        <dbReference type="ARBA" id="ARBA00022679"/>
    </source>
</evidence>
<dbReference type="InterPro" id="IPR038577">
    <property type="entry name" value="GT10-like_C_sf"/>
</dbReference>
<evidence type="ECO:0000313" key="5">
    <source>
        <dbReference type="EMBL" id="KAB0241740.1"/>
    </source>
</evidence>
<accession>A0A5J5LW28</accession>
<evidence type="ECO:0000259" key="4">
    <source>
        <dbReference type="Pfam" id="PF00852"/>
    </source>
</evidence>
<name>A0A5J5LW28_MICAE</name>
<comment type="similarity">
    <text evidence="1">Belongs to the glycosyltransferase 10 family.</text>
</comment>
<dbReference type="Gene3D" id="3.40.50.11660">
    <property type="entry name" value="Glycosyl transferase family 10, C-terminal domain"/>
    <property type="match status" value="1"/>
</dbReference>
<dbReference type="AlphaFoldDB" id="A0A5J5LW28"/>
<comment type="caution">
    <text evidence="5">The sequence shown here is derived from an EMBL/GenBank/DDBJ whole genome shotgun (WGS) entry which is preliminary data.</text>
</comment>
<dbReference type="InterPro" id="IPR055270">
    <property type="entry name" value="Glyco_tran_10_C"/>
</dbReference>
<keyword evidence="2" id="KW-0328">Glycosyltransferase</keyword>
<dbReference type="EMBL" id="SRLN01000012">
    <property type="protein sequence ID" value="KAB0241740.1"/>
    <property type="molecule type" value="Genomic_DNA"/>
</dbReference>
<feature type="domain" description="Fucosyltransferase C-terminal" evidence="4">
    <location>
        <begin position="64"/>
        <end position="141"/>
    </location>
</feature>
<dbReference type="PANTHER" id="PTHR11929:SF194">
    <property type="entry name" value="ALPHA-(1,3)-FUCOSYLTRANSFERASE 10"/>
    <property type="match status" value="1"/>
</dbReference>
<reference evidence="6" key="1">
    <citation type="submission" date="2019-04" db="EMBL/GenBank/DDBJ databases">
        <title>Microviridin 1777: A Toxic Chymotrypsin Inhibitor Discovered by a Metabologenomic Approach.</title>
        <authorList>
            <person name="Sieber S."/>
            <person name="Grendelmeier S.M."/>
            <person name="Harris L.A."/>
            <person name="Mitchell D.A."/>
            <person name="Gademann K."/>
        </authorList>
    </citation>
    <scope>NUCLEOTIDE SEQUENCE [LARGE SCALE GENOMIC DNA]</scope>
    <source>
        <strain evidence="6">EAWAG127a</strain>
    </source>
</reference>
<keyword evidence="3" id="KW-0808">Transferase</keyword>
<dbReference type="GO" id="GO:0016020">
    <property type="term" value="C:membrane"/>
    <property type="evidence" value="ECO:0007669"/>
    <property type="project" value="InterPro"/>
</dbReference>
<organism evidence="5 6">
    <name type="scientific">Microcystis aeruginosa EAWAG127a</name>
    <dbReference type="NCBI Taxonomy" id="2529855"/>
    <lineage>
        <taxon>Bacteria</taxon>
        <taxon>Bacillati</taxon>
        <taxon>Cyanobacteriota</taxon>
        <taxon>Cyanophyceae</taxon>
        <taxon>Oscillatoriophycideae</taxon>
        <taxon>Chroococcales</taxon>
        <taxon>Microcystaceae</taxon>
        <taxon>Microcystis</taxon>
    </lineage>
</organism>
<dbReference type="RefSeq" id="WP_150977286.1">
    <property type="nucleotide sequence ID" value="NZ_SRLN01000012.1"/>
</dbReference>
<sequence>MMSCQNYPNTVPLIKDGRDIDLYGIRNLIAIKGYERNLLDLYGKDWPGGIANPDFAKSDWYATKKTVLENYSFNLCFENTIADYYCTEKIWDSIRYGCLPIYYGKDNKIYEDFPTGSFIDYCDFNDPDRLFDYIESMTVDEYRERMNQCIEVFNRIIDIRKETDPYQELLDRIVERIYSII</sequence>
<dbReference type="InterPro" id="IPR001503">
    <property type="entry name" value="Glyco_trans_10"/>
</dbReference>
<protein>
    <recommendedName>
        <fullName evidence="4">Fucosyltransferase C-terminal domain-containing protein</fullName>
    </recommendedName>
</protein>
<evidence type="ECO:0000256" key="1">
    <source>
        <dbReference type="ARBA" id="ARBA00008919"/>
    </source>
</evidence>
<gene>
    <name evidence="5" type="ORF">EZJ55_15430</name>
</gene>
<dbReference type="GO" id="GO:0046920">
    <property type="term" value="F:alpha-(1-&gt;3)-fucosyltransferase activity"/>
    <property type="evidence" value="ECO:0007669"/>
    <property type="project" value="TreeGrafter"/>
</dbReference>
<dbReference type="Proteomes" id="UP000325636">
    <property type="component" value="Unassembled WGS sequence"/>
</dbReference>